<evidence type="ECO:0000313" key="7">
    <source>
        <dbReference type="Proteomes" id="UP000297453"/>
    </source>
</evidence>
<dbReference type="PANTHER" id="PTHR10696:SF56">
    <property type="entry name" value="TAUD_TFDA-LIKE DOMAIN-CONTAINING PROTEIN"/>
    <property type="match status" value="1"/>
</dbReference>
<proteinExistence type="predicted"/>
<feature type="compositionally biased region" description="Basic residues" evidence="4">
    <location>
        <begin position="8"/>
        <end position="17"/>
    </location>
</feature>
<accession>A0A4R9FM29</accession>
<gene>
    <name evidence="6" type="ORF">EHO59_18060</name>
</gene>
<protein>
    <submittedName>
        <fullName evidence="6">Taurine dioxygenase</fullName>
    </submittedName>
</protein>
<dbReference type="RefSeq" id="WP_135589823.1">
    <property type="nucleotide sequence ID" value="NZ_RQEP01000019.1"/>
</dbReference>
<feature type="domain" description="TauD/TfdA-like" evidence="5">
    <location>
        <begin position="66"/>
        <end position="381"/>
    </location>
</feature>
<reference evidence="6" key="1">
    <citation type="journal article" date="2019" name="PLoS Negl. Trop. Dis.">
        <title>Revisiting the worldwide diversity of Leptospira species in the environment.</title>
        <authorList>
            <person name="Vincent A.T."/>
            <person name="Schiettekatte O."/>
            <person name="Bourhy P."/>
            <person name="Veyrier F.J."/>
            <person name="Picardeau M."/>
        </authorList>
    </citation>
    <scope>NUCLEOTIDE SEQUENCE [LARGE SCALE GENOMIC DNA]</scope>
    <source>
        <strain evidence="6">SSS9</strain>
    </source>
</reference>
<dbReference type="Proteomes" id="UP000297453">
    <property type="component" value="Unassembled WGS sequence"/>
</dbReference>
<dbReference type="GO" id="GO:0017000">
    <property type="term" value="P:antibiotic biosynthetic process"/>
    <property type="evidence" value="ECO:0007669"/>
    <property type="project" value="UniProtKB-KW"/>
</dbReference>
<evidence type="ECO:0000256" key="1">
    <source>
        <dbReference type="ARBA" id="ARBA00001954"/>
    </source>
</evidence>
<organism evidence="6 7">
    <name type="scientific">Leptospira semungkisensis</name>
    <dbReference type="NCBI Taxonomy" id="2484985"/>
    <lineage>
        <taxon>Bacteria</taxon>
        <taxon>Pseudomonadati</taxon>
        <taxon>Spirochaetota</taxon>
        <taxon>Spirochaetia</taxon>
        <taxon>Leptospirales</taxon>
        <taxon>Leptospiraceae</taxon>
        <taxon>Leptospira</taxon>
    </lineage>
</organism>
<name>A0A4R9FM29_9LEPT</name>
<dbReference type="SUPFAM" id="SSF51197">
    <property type="entry name" value="Clavaminate synthase-like"/>
    <property type="match status" value="1"/>
</dbReference>
<evidence type="ECO:0000313" key="6">
    <source>
        <dbReference type="EMBL" id="TGJ99731.1"/>
    </source>
</evidence>
<keyword evidence="7" id="KW-1185">Reference proteome</keyword>
<comment type="cofactor">
    <cofactor evidence="1">
        <name>Fe(2+)</name>
        <dbReference type="ChEBI" id="CHEBI:29033"/>
    </cofactor>
</comment>
<dbReference type="InterPro" id="IPR003819">
    <property type="entry name" value="TauD/TfdA-like"/>
</dbReference>
<keyword evidence="6" id="KW-0223">Dioxygenase</keyword>
<dbReference type="OrthoDB" id="9769888at2"/>
<dbReference type="AlphaFoldDB" id="A0A4R9FM29"/>
<dbReference type="PANTHER" id="PTHR10696">
    <property type="entry name" value="GAMMA-BUTYROBETAINE HYDROXYLASE-RELATED"/>
    <property type="match status" value="1"/>
</dbReference>
<evidence type="ECO:0000256" key="4">
    <source>
        <dbReference type="SAM" id="MobiDB-lite"/>
    </source>
</evidence>
<feature type="region of interest" description="Disordered" evidence="4">
    <location>
        <begin position="1"/>
        <end position="36"/>
    </location>
</feature>
<dbReference type="GO" id="GO:0016706">
    <property type="term" value="F:2-oxoglutarate-dependent dioxygenase activity"/>
    <property type="evidence" value="ECO:0007669"/>
    <property type="project" value="UniProtKB-ARBA"/>
</dbReference>
<comment type="caution">
    <text evidence="6">The sequence shown here is derived from an EMBL/GenBank/DDBJ whole genome shotgun (WGS) entry which is preliminary data.</text>
</comment>
<keyword evidence="3" id="KW-0045">Antibiotic biosynthesis</keyword>
<dbReference type="InterPro" id="IPR050411">
    <property type="entry name" value="AlphaKG_dependent_hydroxylases"/>
</dbReference>
<evidence type="ECO:0000256" key="3">
    <source>
        <dbReference type="ARBA" id="ARBA00023194"/>
    </source>
</evidence>
<sequence>MPVTKSKPSSRKTKLSSKRLGQLDKPKARKRNHARQPILKNHLEGLELPIVYSPAAPEFSSETFLTSWIRKNKKEIQRDLLIYGAILFRGFGIDDSKNFEKVALALDTDLSEAYLGTSPRDKVTKYVHTASELPSAYPIMQHAEMSFLDKPPKKLFFYAKTAPSKNGETPITDLRAVLKQIPENIRRKVEEKGVRYIRHYDGPNSSRFSLWKTKRWSEMFNTTNKEEAENEFKKQNFKHVWLPKNKLRLTNIQVGTRKHPSSGVEAWHNHIQTFHIDSPRLEYKHVYNRQKTWRGLAVFLTLNLLTSIKKLFHRSEELDVHATYGDGTEISQKEINAILEIFWKNIQIFSWEKKDVLYIDNYSVSHGRLPFVGEREIQVAWTE</sequence>
<dbReference type="Pfam" id="PF02668">
    <property type="entry name" value="TauD"/>
    <property type="match status" value="1"/>
</dbReference>
<evidence type="ECO:0000256" key="2">
    <source>
        <dbReference type="ARBA" id="ARBA00023002"/>
    </source>
</evidence>
<evidence type="ECO:0000259" key="5">
    <source>
        <dbReference type="Pfam" id="PF02668"/>
    </source>
</evidence>
<dbReference type="EMBL" id="RQEP01000019">
    <property type="protein sequence ID" value="TGJ99731.1"/>
    <property type="molecule type" value="Genomic_DNA"/>
</dbReference>
<keyword evidence="2" id="KW-0560">Oxidoreductase</keyword>
<dbReference type="Gene3D" id="3.60.130.10">
    <property type="entry name" value="Clavaminate synthase-like"/>
    <property type="match status" value="1"/>
</dbReference>
<dbReference type="InterPro" id="IPR042098">
    <property type="entry name" value="TauD-like_sf"/>
</dbReference>